<reference evidence="3 4" key="1">
    <citation type="submission" date="2014-04" db="EMBL/GenBank/DDBJ databases">
        <title>Whole genome of Muricauda olearia.</title>
        <authorList>
            <person name="Zhang X.-H."/>
            <person name="Tang K."/>
        </authorList>
    </citation>
    <scope>NUCLEOTIDE SEQUENCE [LARGE SCALE GENOMIC DNA]</scope>
    <source>
        <strain evidence="3 4">Th120</strain>
    </source>
</reference>
<feature type="transmembrane region" description="Helical" evidence="2">
    <location>
        <begin position="21"/>
        <end position="42"/>
    </location>
</feature>
<feature type="compositionally biased region" description="Acidic residues" evidence="1">
    <location>
        <begin position="165"/>
        <end position="175"/>
    </location>
</feature>
<evidence type="ECO:0000256" key="2">
    <source>
        <dbReference type="SAM" id="Phobius"/>
    </source>
</evidence>
<gene>
    <name evidence="3" type="ORF">DN53_17125</name>
</gene>
<accession>A0A444VJ86</accession>
<feature type="region of interest" description="Disordered" evidence="1">
    <location>
        <begin position="162"/>
        <end position="183"/>
    </location>
</feature>
<protein>
    <submittedName>
        <fullName evidence="3">Uncharacterized protein</fullName>
    </submittedName>
</protein>
<dbReference type="RefSeq" id="WP_129655189.1">
    <property type="nucleotide sequence ID" value="NZ_ML142912.1"/>
</dbReference>
<evidence type="ECO:0000313" key="3">
    <source>
        <dbReference type="EMBL" id="RYC50836.1"/>
    </source>
</evidence>
<keyword evidence="2" id="KW-0472">Membrane</keyword>
<sequence length="336" mass="38490">MPVHETLPLQPEDKLKLRRQLYAMLMFPIVVIGIFWVFLSFMFNSGFADDSFGIYMMMAFSVLFFGVIVYMISSTAIDLKRGSKTRVTGKITDKRMHWSTTGDRPGYGHKKRSHTRRSYYLYIDGNEFSVEYPYYSQARIGTTVQLDRAPKSGTTLGLEVVGQLDDGDSEPSENDGESHLEKHVPHARYTQRDHEALKRMWKTGIKARFVRSSPFMVISFMLILSGFWSFVVVLFPLWVVPLYQGIKLYRSYRNFIKNKDGSYKRGVATIVEDKYARTSNRYSSSNRVVLTAGPLVVDTALYDKLSVGDKVILYKTQYGNQPLSLVLTNGEEVHLV</sequence>
<keyword evidence="2" id="KW-0812">Transmembrane</keyword>
<evidence type="ECO:0000256" key="1">
    <source>
        <dbReference type="SAM" id="MobiDB-lite"/>
    </source>
</evidence>
<dbReference type="EMBL" id="JJMP01000008">
    <property type="protein sequence ID" value="RYC50836.1"/>
    <property type="molecule type" value="Genomic_DNA"/>
</dbReference>
<feature type="transmembrane region" description="Helical" evidence="2">
    <location>
        <begin position="215"/>
        <end position="239"/>
    </location>
</feature>
<keyword evidence="2" id="KW-1133">Transmembrane helix</keyword>
<dbReference type="AlphaFoldDB" id="A0A444VJ86"/>
<comment type="caution">
    <text evidence="3">The sequence shown here is derived from an EMBL/GenBank/DDBJ whole genome shotgun (WGS) entry which is preliminary data.</text>
</comment>
<organism evidence="3 4">
    <name type="scientific">Flagellimonas olearia</name>
    <dbReference type="NCBI Taxonomy" id="552546"/>
    <lineage>
        <taxon>Bacteria</taxon>
        <taxon>Pseudomonadati</taxon>
        <taxon>Bacteroidota</taxon>
        <taxon>Flavobacteriia</taxon>
        <taxon>Flavobacteriales</taxon>
        <taxon>Flavobacteriaceae</taxon>
        <taxon>Flagellimonas</taxon>
    </lineage>
</organism>
<proteinExistence type="predicted"/>
<keyword evidence="4" id="KW-1185">Reference proteome</keyword>
<dbReference type="Proteomes" id="UP000290261">
    <property type="component" value="Unassembled WGS sequence"/>
</dbReference>
<evidence type="ECO:0000313" key="4">
    <source>
        <dbReference type="Proteomes" id="UP000290261"/>
    </source>
</evidence>
<feature type="transmembrane region" description="Helical" evidence="2">
    <location>
        <begin position="54"/>
        <end position="77"/>
    </location>
</feature>
<name>A0A444VJ86_9FLAO</name>